<accession>A0AAX4NZU8</accession>
<keyword evidence="13" id="KW-1185">Reference proteome</keyword>
<dbReference type="Pfam" id="PF00696">
    <property type="entry name" value="AA_kinase"/>
    <property type="match status" value="1"/>
</dbReference>
<organism evidence="12 13">
    <name type="scientific">Chloropicon roscoffensis</name>
    <dbReference type="NCBI Taxonomy" id="1461544"/>
    <lineage>
        <taxon>Eukaryota</taxon>
        <taxon>Viridiplantae</taxon>
        <taxon>Chlorophyta</taxon>
        <taxon>Chloropicophyceae</taxon>
        <taxon>Chloropicales</taxon>
        <taxon>Chloropicaceae</taxon>
        <taxon>Chloropicon</taxon>
    </lineage>
</organism>
<keyword evidence="6 12" id="KW-0418">Kinase</keyword>
<evidence type="ECO:0000256" key="5">
    <source>
        <dbReference type="ARBA" id="ARBA00022741"/>
    </source>
</evidence>
<dbReference type="EC" id="2.7.4.26" evidence="2"/>
<keyword evidence="5" id="KW-0547">Nucleotide-binding</keyword>
<dbReference type="Proteomes" id="UP001472866">
    <property type="component" value="Chromosome 02"/>
</dbReference>
<dbReference type="NCBIfam" id="NF040647">
    <property type="entry name" value="IPPK_Arch"/>
    <property type="match status" value="1"/>
</dbReference>
<feature type="domain" description="Aspartate/glutamate/uridylate kinase" evidence="11">
    <location>
        <begin position="90"/>
        <end position="323"/>
    </location>
</feature>
<reference evidence="12 13" key="1">
    <citation type="submission" date="2024-03" db="EMBL/GenBank/DDBJ databases">
        <title>Complete genome sequence of the green alga Chloropicon roscoffensis RCC1871.</title>
        <authorList>
            <person name="Lemieux C."/>
            <person name="Pombert J.-F."/>
            <person name="Otis C."/>
            <person name="Turmel M."/>
        </authorList>
    </citation>
    <scope>NUCLEOTIDE SEQUENCE [LARGE SCALE GENOMIC DNA]</scope>
    <source>
        <strain evidence="12 13">RCC1871</strain>
    </source>
</reference>
<keyword evidence="8" id="KW-0414">Isoprene biosynthesis</keyword>
<evidence type="ECO:0000259" key="11">
    <source>
        <dbReference type="Pfam" id="PF00696"/>
    </source>
</evidence>
<evidence type="ECO:0000256" key="8">
    <source>
        <dbReference type="ARBA" id="ARBA00023229"/>
    </source>
</evidence>
<dbReference type="PRINTS" id="PR00474">
    <property type="entry name" value="GLU5KINASE"/>
</dbReference>
<dbReference type="GO" id="GO:0009084">
    <property type="term" value="P:glutamine family amino acid biosynthetic process"/>
    <property type="evidence" value="ECO:0007669"/>
    <property type="project" value="UniProtKB-ARBA"/>
</dbReference>
<dbReference type="PANTHER" id="PTHR43654:SF1">
    <property type="entry name" value="ISOPENTENYL PHOSPHATE KINASE"/>
    <property type="match status" value="1"/>
</dbReference>
<proteinExistence type="inferred from homology"/>
<evidence type="ECO:0000256" key="1">
    <source>
        <dbReference type="ARBA" id="ARBA00010540"/>
    </source>
</evidence>
<protein>
    <recommendedName>
        <fullName evidence="3">Isopentenyl phosphate kinase</fullName>
        <ecNumber evidence="2">2.7.4.26</ecNumber>
    </recommendedName>
</protein>
<comment type="similarity">
    <text evidence="1">Belongs to the isopentenyl phosphate kinase family.</text>
</comment>
<dbReference type="Gene3D" id="3.40.1160.10">
    <property type="entry name" value="Acetylglutamate kinase-like"/>
    <property type="match status" value="1"/>
</dbReference>
<name>A0AAX4NZU8_9CHLO</name>
<evidence type="ECO:0000313" key="12">
    <source>
        <dbReference type="EMBL" id="WZN59502.1"/>
    </source>
</evidence>
<dbReference type="CDD" id="cd04241">
    <property type="entry name" value="AAK_FomA-like"/>
    <property type="match status" value="1"/>
</dbReference>
<evidence type="ECO:0000256" key="4">
    <source>
        <dbReference type="ARBA" id="ARBA00022679"/>
    </source>
</evidence>
<dbReference type="SUPFAM" id="SSF53633">
    <property type="entry name" value="Carbamate kinase-like"/>
    <property type="match status" value="1"/>
</dbReference>
<feature type="region of interest" description="Disordered" evidence="10">
    <location>
        <begin position="42"/>
        <end position="82"/>
    </location>
</feature>
<keyword evidence="4" id="KW-0808">Transferase</keyword>
<evidence type="ECO:0000256" key="9">
    <source>
        <dbReference type="ARBA" id="ARBA00049063"/>
    </source>
</evidence>
<dbReference type="InterPro" id="IPR036393">
    <property type="entry name" value="AceGlu_kinase-like_sf"/>
</dbReference>
<dbReference type="EMBL" id="CP151502">
    <property type="protein sequence ID" value="WZN59502.1"/>
    <property type="molecule type" value="Genomic_DNA"/>
</dbReference>
<sequence>MSSERTLQRKRRKQIEKELKEVFAQPEIVDLMNKARATLAGAGAGLSEEVTQTSPPPPPSSVGSGGGRGGVRGTSTEKGKKGKEKGFCDVLVKLGGAAVTNKSELETLDEDTLSSVIRQIAAVHRSRRLVVVHGAGSFGHFQAKEFGVQGGSLEDPRVVRGFAETRASVTKLNTKIVDALVREKVNAVGLSPCAFWDSRGCSAASVEIIRGLVGRGFVPVLHGDAIACGDRSVILSGDKIVADLAEVLRPKVVLFLSNVNGIYNKPPSCEGAILIPRIEVVPNGWSCVGIEFESAAHDTTGGMRGKVEEAAAIALGGVDVVVARAGSEAALVALRGKGDLEDGTLVTSMRPRR</sequence>
<dbReference type="InterPro" id="IPR001057">
    <property type="entry name" value="Glu/AcGlu_kinase"/>
</dbReference>
<dbReference type="GO" id="GO:0005524">
    <property type="term" value="F:ATP binding"/>
    <property type="evidence" value="ECO:0007669"/>
    <property type="project" value="UniProtKB-KW"/>
</dbReference>
<feature type="compositionally biased region" description="Gly residues" evidence="10">
    <location>
        <begin position="63"/>
        <end position="72"/>
    </location>
</feature>
<evidence type="ECO:0000256" key="2">
    <source>
        <dbReference type="ARBA" id="ARBA00012908"/>
    </source>
</evidence>
<dbReference type="InterPro" id="IPR001048">
    <property type="entry name" value="Asp/Glu/Uridylate_kinase"/>
</dbReference>
<dbReference type="GO" id="GO:0005829">
    <property type="term" value="C:cytosol"/>
    <property type="evidence" value="ECO:0007669"/>
    <property type="project" value="TreeGrafter"/>
</dbReference>
<evidence type="ECO:0000256" key="7">
    <source>
        <dbReference type="ARBA" id="ARBA00022840"/>
    </source>
</evidence>
<comment type="catalytic activity">
    <reaction evidence="9">
        <text>isopentenyl phosphate + ATP = isopentenyl diphosphate + ADP</text>
        <dbReference type="Rhea" id="RHEA:33963"/>
        <dbReference type="ChEBI" id="CHEBI:30616"/>
        <dbReference type="ChEBI" id="CHEBI:65078"/>
        <dbReference type="ChEBI" id="CHEBI:128769"/>
        <dbReference type="ChEBI" id="CHEBI:456216"/>
        <dbReference type="EC" id="2.7.4.26"/>
    </reaction>
</comment>
<dbReference type="AlphaFoldDB" id="A0AAX4NZU8"/>
<dbReference type="PANTHER" id="PTHR43654">
    <property type="entry name" value="GLUTAMATE 5-KINASE"/>
    <property type="match status" value="1"/>
</dbReference>
<evidence type="ECO:0000256" key="6">
    <source>
        <dbReference type="ARBA" id="ARBA00022777"/>
    </source>
</evidence>
<dbReference type="GO" id="GO:0102043">
    <property type="term" value="F:isopentenyl phosphate kinase activity"/>
    <property type="evidence" value="ECO:0007669"/>
    <property type="project" value="UniProtKB-EC"/>
</dbReference>
<keyword evidence="7" id="KW-0067">ATP-binding</keyword>
<evidence type="ECO:0000256" key="10">
    <source>
        <dbReference type="SAM" id="MobiDB-lite"/>
    </source>
</evidence>
<dbReference type="GO" id="GO:0016114">
    <property type="term" value="P:terpenoid biosynthetic process"/>
    <property type="evidence" value="ECO:0007669"/>
    <property type="project" value="TreeGrafter"/>
</dbReference>
<evidence type="ECO:0000313" key="13">
    <source>
        <dbReference type="Proteomes" id="UP001472866"/>
    </source>
</evidence>
<gene>
    <name evidence="12" type="ORF">HKI87_02g10280</name>
</gene>
<dbReference type="InterPro" id="IPR024192">
    <property type="entry name" value="Fosfomycin_R_FomA-type"/>
</dbReference>
<evidence type="ECO:0000256" key="3">
    <source>
        <dbReference type="ARBA" id="ARBA00017267"/>
    </source>
</evidence>
<dbReference type="GO" id="GO:0016301">
    <property type="term" value="F:kinase activity"/>
    <property type="evidence" value="ECO:0007669"/>
    <property type="project" value="UniProtKB-KW"/>
</dbReference>